<dbReference type="Pfam" id="PF04932">
    <property type="entry name" value="Wzy_C"/>
    <property type="match status" value="1"/>
</dbReference>
<accession>X1DSM0</accession>
<feature type="non-terminal residue" evidence="7">
    <location>
        <position position="1"/>
    </location>
</feature>
<keyword evidence="4 5" id="KW-0472">Membrane</keyword>
<evidence type="ECO:0000313" key="7">
    <source>
        <dbReference type="EMBL" id="GAH23167.1"/>
    </source>
</evidence>
<feature type="domain" description="O-antigen ligase-related" evidence="6">
    <location>
        <begin position="13"/>
        <end position="85"/>
    </location>
</feature>
<evidence type="ECO:0000256" key="2">
    <source>
        <dbReference type="ARBA" id="ARBA00022692"/>
    </source>
</evidence>
<feature type="transmembrane region" description="Helical" evidence="5">
    <location>
        <begin position="73"/>
        <end position="93"/>
    </location>
</feature>
<comment type="caution">
    <text evidence="7">The sequence shown here is derived from an EMBL/GenBank/DDBJ whole genome shotgun (WGS) entry which is preliminary data.</text>
</comment>
<sequence length="148" mass="17025">DLSRGTEEISRFAESNTRLRIWKSSLQIVQKSFFLGVGTGDIKDELKTKYSQNSDEEAYDLNLNCHNQFLETFVGQGLIGFLLLILTLFFPLLSNNNRYKQLLVFFIIIVVVNFIFESMLNTIAGVVFFAYFYPLLNLNSLKQSANLF</sequence>
<dbReference type="PANTHER" id="PTHR37422">
    <property type="entry name" value="TEICHURONIC ACID BIOSYNTHESIS PROTEIN TUAE"/>
    <property type="match status" value="1"/>
</dbReference>
<dbReference type="EMBL" id="BARU01003372">
    <property type="protein sequence ID" value="GAH23167.1"/>
    <property type="molecule type" value="Genomic_DNA"/>
</dbReference>
<evidence type="ECO:0000259" key="6">
    <source>
        <dbReference type="Pfam" id="PF04932"/>
    </source>
</evidence>
<name>X1DSM0_9ZZZZ</name>
<keyword evidence="2 5" id="KW-0812">Transmembrane</keyword>
<protein>
    <recommendedName>
        <fullName evidence="6">O-antigen ligase-related domain-containing protein</fullName>
    </recommendedName>
</protein>
<dbReference type="PANTHER" id="PTHR37422:SF13">
    <property type="entry name" value="LIPOPOLYSACCHARIDE BIOSYNTHESIS PROTEIN PA4999-RELATED"/>
    <property type="match status" value="1"/>
</dbReference>
<evidence type="ECO:0000256" key="3">
    <source>
        <dbReference type="ARBA" id="ARBA00022989"/>
    </source>
</evidence>
<proteinExistence type="predicted"/>
<feature type="transmembrane region" description="Helical" evidence="5">
    <location>
        <begin position="102"/>
        <end position="133"/>
    </location>
</feature>
<dbReference type="InterPro" id="IPR051533">
    <property type="entry name" value="WaaL-like"/>
</dbReference>
<dbReference type="InterPro" id="IPR007016">
    <property type="entry name" value="O-antigen_ligase-rel_domated"/>
</dbReference>
<gene>
    <name evidence="7" type="ORF">S03H2_07342</name>
</gene>
<evidence type="ECO:0000256" key="4">
    <source>
        <dbReference type="ARBA" id="ARBA00023136"/>
    </source>
</evidence>
<evidence type="ECO:0000256" key="1">
    <source>
        <dbReference type="ARBA" id="ARBA00004141"/>
    </source>
</evidence>
<evidence type="ECO:0000256" key="5">
    <source>
        <dbReference type="SAM" id="Phobius"/>
    </source>
</evidence>
<keyword evidence="3 5" id="KW-1133">Transmembrane helix</keyword>
<reference evidence="7" key="1">
    <citation type="journal article" date="2014" name="Front. Microbiol.">
        <title>High frequency of phylogenetically diverse reductive dehalogenase-homologous genes in deep subseafloor sedimentary metagenomes.</title>
        <authorList>
            <person name="Kawai M."/>
            <person name="Futagami T."/>
            <person name="Toyoda A."/>
            <person name="Takaki Y."/>
            <person name="Nishi S."/>
            <person name="Hori S."/>
            <person name="Arai W."/>
            <person name="Tsubouchi T."/>
            <person name="Morono Y."/>
            <person name="Uchiyama I."/>
            <person name="Ito T."/>
            <person name="Fujiyama A."/>
            <person name="Inagaki F."/>
            <person name="Takami H."/>
        </authorList>
    </citation>
    <scope>NUCLEOTIDE SEQUENCE</scope>
    <source>
        <strain evidence="7">Expedition CK06-06</strain>
    </source>
</reference>
<organism evidence="7">
    <name type="scientific">marine sediment metagenome</name>
    <dbReference type="NCBI Taxonomy" id="412755"/>
    <lineage>
        <taxon>unclassified sequences</taxon>
        <taxon>metagenomes</taxon>
        <taxon>ecological metagenomes</taxon>
    </lineage>
</organism>
<comment type="subcellular location">
    <subcellularLocation>
        <location evidence="1">Membrane</location>
        <topology evidence="1">Multi-pass membrane protein</topology>
    </subcellularLocation>
</comment>
<dbReference type="AlphaFoldDB" id="X1DSM0"/>
<dbReference type="GO" id="GO:0016020">
    <property type="term" value="C:membrane"/>
    <property type="evidence" value="ECO:0007669"/>
    <property type="project" value="UniProtKB-SubCell"/>
</dbReference>